<comment type="caution">
    <text evidence="2">The sequence shown here is derived from an EMBL/GenBank/DDBJ whole genome shotgun (WGS) entry which is preliminary data.</text>
</comment>
<organism evidence="2 3">
    <name type="scientific">Pseudoalteromonas aurantia</name>
    <dbReference type="NCBI Taxonomy" id="43654"/>
    <lineage>
        <taxon>Bacteria</taxon>
        <taxon>Pseudomonadati</taxon>
        <taxon>Pseudomonadota</taxon>
        <taxon>Gammaproteobacteria</taxon>
        <taxon>Alteromonadales</taxon>
        <taxon>Pseudoalteromonadaceae</taxon>
        <taxon>Pseudoalteromonas</taxon>
    </lineage>
</organism>
<dbReference type="GO" id="GO:0003871">
    <property type="term" value="F:5-methyltetrahydropteroyltriglutamate-homocysteine S-methyltransferase activity"/>
    <property type="evidence" value="ECO:0007669"/>
    <property type="project" value="InterPro"/>
</dbReference>
<name>A0A5S3VDS1_9GAMM</name>
<dbReference type="InterPro" id="IPR013215">
    <property type="entry name" value="Cbl-indep_Met_Synth_N"/>
</dbReference>
<evidence type="ECO:0000313" key="3">
    <source>
        <dbReference type="Proteomes" id="UP000307217"/>
    </source>
</evidence>
<dbReference type="Pfam" id="PF08267">
    <property type="entry name" value="Meth_synt_1"/>
    <property type="match status" value="1"/>
</dbReference>
<accession>A0A5S3VDS1</accession>
<dbReference type="Gene3D" id="3.20.20.210">
    <property type="match status" value="1"/>
</dbReference>
<reference evidence="2 3" key="1">
    <citation type="submission" date="2018-01" db="EMBL/GenBank/DDBJ databases">
        <authorList>
            <person name="Paulsen S."/>
            <person name="Gram L.K."/>
        </authorList>
    </citation>
    <scope>NUCLEOTIDE SEQUENCE [LARGE SCALE GENOMIC DNA]</scope>
    <source>
        <strain evidence="2 3">S3790</strain>
    </source>
</reference>
<dbReference type="RefSeq" id="WP_138589598.1">
    <property type="nucleotide sequence ID" value="NZ_PNBX01000003.1"/>
</dbReference>
<evidence type="ECO:0000313" key="2">
    <source>
        <dbReference type="EMBL" id="TMO70446.1"/>
    </source>
</evidence>
<dbReference type="GO" id="GO:0008652">
    <property type="term" value="P:amino acid biosynthetic process"/>
    <property type="evidence" value="ECO:0007669"/>
    <property type="project" value="InterPro"/>
</dbReference>
<dbReference type="Proteomes" id="UP000307217">
    <property type="component" value="Unassembled WGS sequence"/>
</dbReference>
<gene>
    <name evidence="2" type="ORF">CWC19_01120</name>
</gene>
<dbReference type="AlphaFoldDB" id="A0A5S3VDS1"/>
<protein>
    <recommendedName>
        <fullName evidence="1">Cobalamin-independent methionine synthase MetE N-terminal domain-containing protein</fullName>
    </recommendedName>
</protein>
<dbReference type="SUPFAM" id="SSF51726">
    <property type="entry name" value="UROD/MetE-like"/>
    <property type="match status" value="1"/>
</dbReference>
<feature type="domain" description="Cobalamin-independent methionine synthase MetE N-terminal" evidence="1">
    <location>
        <begin position="22"/>
        <end position="52"/>
    </location>
</feature>
<sequence>MAKIRNLGFPRIGKKRELKCALFRIGRGRAPPGCVCAASEMTKWFNSSYHYLLQS</sequence>
<dbReference type="EMBL" id="PNBX01000003">
    <property type="protein sequence ID" value="TMO70446.1"/>
    <property type="molecule type" value="Genomic_DNA"/>
</dbReference>
<dbReference type="InterPro" id="IPR038071">
    <property type="entry name" value="UROD/MetE-like_sf"/>
</dbReference>
<evidence type="ECO:0000259" key="1">
    <source>
        <dbReference type="Pfam" id="PF08267"/>
    </source>
</evidence>
<dbReference type="OrthoDB" id="244285at2"/>
<reference evidence="3" key="2">
    <citation type="submission" date="2019-06" db="EMBL/GenBank/DDBJ databases">
        <title>Co-occurence of chitin degradation, pigmentation and bioactivity in marine Pseudoalteromonas.</title>
        <authorList>
            <person name="Sonnenschein E.C."/>
            <person name="Bech P.K."/>
        </authorList>
    </citation>
    <scope>NUCLEOTIDE SEQUENCE [LARGE SCALE GENOMIC DNA]</scope>
    <source>
        <strain evidence="3">S3790</strain>
    </source>
</reference>
<dbReference type="GO" id="GO:0008270">
    <property type="term" value="F:zinc ion binding"/>
    <property type="evidence" value="ECO:0007669"/>
    <property type="project" value="InterPro"/>
</dbReference>
<proteinExistence type="predicted"/>